<dbReference type="AlphaFoldDB" id="A0AAV7IKH7"/>
<dbReference type="Proteomes" id="UP000826195">
    <property type="component" value="Unassembled WGS sequence"/>
</dbReference>
<feature type="region of interest" description="Disordered" evidence="1">
    <location>
        <begin position="120"/>
        <end position="166"/>
    </location>
</feature>
<sequence length="237" mass="26884">MKFIYPSPKPEALFVTRELSLGIFSRVRVKIAVLEIEKREKREARCYSKAKSHQTRYPDARAAPTLLGVKTTPVVYEFSAKRSGVRVRGRVGCPESGWVVVEPDRETNGWWMVDGELRGEPKLSEPEHSARPRHRDRERHTPAAPDTTNQPLLGARPAQSTQRYDPCRTIIRGPRRSTSIRHGCNLLGFYFTWKHVAAEIELVNARKNSLVILVTGKLDYRPWIFGTELGKAPSSAP</sequence>
<comment type="caution">
    <text evidence="2">The sequence shown here is derived from an EMBL/GenBank/DDBJ whole genome shotgun (WGS) entry which is preliminary data.</text>
</comment>
<reference evidence="2 3" key="1">
    <citation type="journal article" date="2021" name="J. Hered.">
        <title>A chromosome-level genome assembly of the parasitoid wasp, Cotesia glomerata (Hymenoptera: Braconidae).</title>
        <authorList>
            <person name="Pinto B.J."/>
            <person name="Weis J.J."/>
            <person name="Gamble T."/>
            <person name="Ode P.J."/>
            <person name="Paul R."/>
            <person name="Zaspel J.M."/>
        </authorList>
    </citation>
    <scope>NUCLEOTIDE SEQUENCE [LARGE SCALE GENOMIC DNA]</scope>
    <source>
        <strain evidence="2">CgM1</strain>
    </source>
</reference>
<feature type="compositionally biased region" description="Basic and acidic residues" evidence="1">
    <location>
        <begin position="120"/>
        <end position="130"/>
    </location>
</feature>
<evidence type="ECO:0000313" key="3">
    <source>
        <dbReference type="Proteomes" id="UP000826195"/>
    </source>
</evidence>
<proteinExistence type="predicted"/>
<dbReference type="EMBL" id="JAHXZJ010001119">
    <property type="protein sequence ID" value="KAH0553647.1"/>
    <property type="molecule type" value="Genomic_DNA"/>
</dbReference>
<accession>A0AAV7IKH7</accession>
<protein>
    <submittedName>
        <fullName evidence="2">Uncharacterized protein</fullName>
    </submittedName>
</protein>
<name>A0AAV7IKH7_COTGL</name>
<organism evidence="2 3">
    <name type="scientific">Cotesia glomerata</name>
    <name type="common">Lepidopteran parasitic wasp</name>
    <name type="synonym">Apanteles glomeratus</name>
    <dbReference type="NCBI Taxonomy" id="32391"/>
    <lineage>
        <taxon>Eukaryota</taxon>
        <taxon>Metazoa</taxon>
        <taxon>Ecdysozoa</taxon>
        <taxon>Arthropoda</taxon>
        <taxon>Hexapoda</taxon>
        <taxon>Insecta</taxon>
        <taxon>Pterygota</taxon>
        <taxon>Neoptera</taxon>
        <taxon>Endopterygota</taxon>
        <taxon>Hymenoptera</taxon>
        <taxon>Apocrita</taxon>
        <taxon>Ichneumonoidea</taxon>
        <taxon>Braconidae</taxon>
        <taxon>Microgastrinae</taxon>
        <taxon>Cotesia</taxon>
    </lineage>
</organism>
<gene>
    <name evidence="2" type="ORF">KQX54_003138</name>
</gene>
<evidence type="ECO:0000256" key="1">
    <source>
        <dbReference type="SAM" id="MobiDB-lite"/>
    </source>
</evidence>
<evidence type="ECO:0000313" key="2">
    <source>
        <dbReference type="EMBL" id="KAH0553647.1"/>
    </source>
</evidence>
<keyword evidence="3" id="KW-1185">Reference proteome</keyword>